<feature type="transmembrane region" description="Helical" evidence="7">
    <location>
        <begin position="466"/>
        <end position="484"/>
    </location>
</feature>
<evidence type="ECO:0000313" key="10">
    <source>
        <dbReference type="EMBL" id="CAE8695124.1"/>
    </source>
</evidence>
<dbReference type="PANTHER" id="PTHR23504">
    <property type="entry name" value="MAJOR FACILITATOR SUPERFAMILY DOMAIN-CONTAINING PROTEIN 10"/>
    <property type="match status" value="1"/>
</dbReference>
<dbReference type="OrthoDB" id="419616at2759"/>
<comment type="subcellular location">
    <subcellularLocation>
        <location evidence="1">Membrane</location>
        <topology evidence="1">Multi-pass membrane protein</topology>
    </subcellularLocation>
</comment>
<dbReference type="InterPro" id="IPR005829">
    <property type="entry name" value="Sugar_transporter_CS"/>
</dbReference>
<dbReference type="InterPro" id="IPR020846">
    <property type="entry name" value="MFS_dom"/>
</dbReference>
<proteinExistence type="predicted"/>
<dbReference type="InterPro" id="IPR011701">
    <property type="entry name" value="MFS"/>
</dbReference>
<dbReference type="AlphaFoldDB" id="A0A813K2C7"/>
<evidence type="ECO:0000256" key="4">
    <source>
        <dbReference type="ARBA" id="ARBA00022989"/>
    </source>
</evidence>
<dbReference type="GO" id="GO:0022857">
    <property type="term" value="F:transmembrane transporter activity"/>
    <property type="evidence" value="ECO:0007669"/>
    <property type="project" value="InterPro"/>
</dbReference>
<feature type="transmembrane region" description="Helical" evidence="7">
    <location>
        <begin position="378"/>
        <end position="400"/>
    </location>
</feature>
<evidence type="ECO:0000313" key="11">
    <source>
        <dbReference type="Proteomes" id="UP000626109"/>
    </source>
</evidence>
<keyword evidence="3 7" id="KW-0812">Transmembrane</keyword>
<feature type="transmembrane region" description="Helical" evidence="7">
    <location>
        <begin position="147"/>
        <end position="166"/>
    </location>
</feature>
<comment type="caution">
    <text evidence="10">The sequence shown here is derived from an EMBL/GenBank/DDBJ whole genome shotgun (WGS) entry which is preliminary data.</text>
</comment>
<feature type="region of interest" description="Disordered" evidence="6">
    <location>
        <begin position="279"/>
        <end position="302"/>
    </location>
</feature>
<evidence type="ECO:0000313" key="12">
    <source>
        <dbReference type="Proteomes" id="UP000654075"/>
    </source>
</evidence>
<feature type="transmembrane region" description="Helical" evidence="7">
    <location>
        <begin position="347"/>
        <end position="366"/>
    </location>
</feature>
<feature type="transmembrane region" description="Helical" evidence="7">
    <location>
        <begin position="172"/>
        <end position="192"/>
    </location>
</feature>
<dbReference type="InterPro" id="IPR036259">
    <property type="entry name" value="MFS_trans_sf"/>
</dbReference>
<dbReference type="PANTHER" id="PTHR23504:SF15">
    <property type="entry name" value="MAJOR FACILITATOR SUPERFAMILY (MFS) PROFILE DOMAIN-CONTAINING PROTEIN"/>
    <property type="match status" value="1"/>
</dbReference>
<keyword evidence="5 7" id="KW-0472">Membrane</keyword>
<evidence type="ECO:0000259" key="8">
    <source>
        <dbReference type="PROSITE" id="PS50850"/>
    </source>
</evidence>
<keyword evidence="4 7" id="KW-1133">Transmembrane helix</keyword>
<feature type="transmembrane region" description="Helical" evidence="7">
    <location>
        <begin position="311"/>
        <end position="335"/>
    </location>
</feature>
<evidence type="ECO:0000256" key="7">
    <source>
        <dbReference type="SAM" id="Phobius"/>
    </source>
</evidence>
<feature type="transmembrane region" description="Helical" evidence="7">
    <location>
        <begin position="406"/>
        <end position="429"/>
    </location>
</feature>
<feature type="compositionally biased region" description="Basic and acidic residues" evidence="6">
    <location>
        <begin position="19"/>
        <end position="30"/>
    </location>
</feature>
<dbReference type="Proteomes" id="UP000654075">
    <property type="component" value="Unassembled WGS sequence"/>
</dbReference>
<reference evidence="10" key="1">
    <citation type="submission" date="2021-02" db="EMBL/GenBank/DDBJ databases">
        <authorList>
            <person name="Dougan E. K."/>
            <person name="Rhodes N."/>
            <person name="Thang M."/>
            <person name="Chan C."/>
        </authorList>
    </citation>
    <scope>NUCLEOTIDE SEQUENCE</scope>
</reference>
<organism evidence="10 11">
    <name type="scientific">Polarella glacialis</name>
    <name type="common">Dinoflagellate</name>
    <dbReference type="NCBI Taxonomy" id="89957"/>
    <lineage>
        <taxon>Eukaryota</taxon>
        <taxon>Sar</taxon>
        <taxon>Alveolata</taxon>
        <taxon>Dinophyceae</taxon>
        <taxon>Suessiales</taxon>
        <taxon>Suessiaceae</taxon>
        <taxon>Polarella</taxon>
    </lineage>
</organism>
<gene>
    <name evidence="9" type="ORF">PGLA1383_LOCUS32531</name>
    <name evidence="10" type="ORF">PGLA2088_LOCUS29201</name>
</gene>
<evidence type="ECO:0000256" key="6">
    <source>
        <dbReference type="SAM" id="MobiDB-lite"/>
    </source>
</evidence>
<feature type="domain" description="Major facilitator superfamily (MFS) profile" evidence="8">
    <location>
        <begin position="81"/>
        <end position="488"/>
    </location>
</feature>
<dbReference type="Gene3D" id="1.20.1250.20">
    <property type="entry name" value="MFS general substrate transporter like domains"/>
    <property type="match status" value="1"/>
</dbReference>
<dbReference type="CDD" id="cd17325">
    <property type="entry name" value="MFS_MdtG_SLC18_like"/>
    <property type="match status" value="1"/>
</dbReference>
<evidence type="ECO:0000256" key="2">
    <source>
        <dbReference type="ARBA" id="ARBA00022448"/>
    </source>
</evidence>
<dbReference type="PROSITE" id="PS00216">
    <property type="entry name" value="SUGAR_TRANSPORT_1"/>
    <property type="match status" value="1"/>
</dbReference>
<dbReference type="Pfam" id="PF07690">
    <property type="entry name" value="MFS_1"/>
    <property type="match status" value="2"/>
</dbReference>
<sequence length="591" mass="63014">MAAGSSVPAMQRAPLQSLPEDRSLHGDPERGFAAAFHSEGDSSDEEDEIPRARSRKGSDLRAMQKRVSAITAQGLGVDLSAVVLVYLINFMDSLGGSISTPILPFYAQEFGATYEEVGRLFSVFALAQTAAMPLLAMLSDRYGRRKVLLLSLLGTAVGSAWQGMAMSYSSLLLARGFSGIWAGVAGVCQVYIADSVPKELRARYISYLLSTTQAATLFGPSIGAGLSVLGLNAPCLTQAAVALMVWPIVQVYLPESPEWLRMHMPLGLWTPVPLSPQPFGRSRAASSHARERTRQRQSPPGLGNGGTKLAIFAYGFVALWTMIAQMAIVSMYAVYAKEEFDLDSLHVGFAMSLGALASVTTNIWISPFVNDKLGDARASVVGSIGVVLGSLAVLSSPIQASLAGLMLAYLGLAINSSAVACGAAGLTDAANRSTVMIGVRMLRSCGAVIGPVIGGWLAGIDHRMPFMAAAGFAAIAAVTQLLLLRSTDRLAALLCGRRSVGLDSALLGGEGWQDEYGTPEEIRDLGECVADLLTKRHYRWVTYNADIKALLSDVFPPLPTVSDEEHREGYDRVRAGARRQCSQAMMLNERC</sequence>
<protein>
    <recommendedName>
        <fullName evidence="8">Major facilitator superfamily (MFS) profile domain-containing protein</fullName>
    </recommendedName>
</protein>
<evidence type="ECO:0000256" key="5">
    <source>
        <dbReference type="ARBA" id="ARBA00023136"/>
    </source>
</evidence>
<dbReference type="PROSITE" id="PS50850">
    <property type="entry name" value="MFS"/>
    <property type="match status" value="1"/>
</dbReference>
<name>A0A813K2C7_POLGL</name>
<dbReference type="OMA" id="NIWISPF"/>
<dbReference type="EMBL" id="CAJNNV010025510">
    <property type="protein sequence ID" value="CAE8614810.1"/>
    <property type="molecule type" value="Genomic_DNA"/>
</dbReference>
<dbReference type="GO" id="GO:0016020">
    <property type="term" value="C:membrane"/>
    <property type="evidence" value="ECO:0007669"/>
    <property type="project" value="UniProtKB-SubCell"/>
</dbReference>
<dbReference type="EMBL" id="CAJNNW010028201">
    <property type="protein sequence ID" value="CAE8695124.1"/>
    <property type="molecule type" value="Genomic_DNA"/>
</dbReference>
<dbReference type="Proteomes" id="UP000626109">
    <property type="component" value="Unassembled WGS sequence"/>
</dbReference>
<feature type="transmembrane region" description="Helical" evidence="7">
    <location>
        <begin position="441"/>
        <end position="460"/>
    </location>
</feature>
<evidence type="ECO:0000256" key="1">
    <source>
        <dbReference type="ARBA" id="ARBA00004141"/>
    </source>
</evidence>
<keyword evidence="12" id="KW-1185">Reference proteome</keyword>
<accession>A0A813K2C7</accession>
<dbReference type="SUPFAM" id="SSF103473">
    <property type="entry name" value="MFS general substrate transporter"/>
    <property type="match status" value="1"/>
</dbReference>
<evidence type="ECO:0000256" key="3">
    <source>
        <dbReference type="ARBA" id="ARBA00022692"/>
    </source>
</evidence>
<evidence type="ECO:0000313" key="9">
    <source>
        <dbReference type="EMBL" id="CAE8614810.1"/>
    </source>
</evidence>
<feature type="region of interest" description="Disordered" evidence="6">
    <location>
        <begin position="1"/>
        <end position="57"/>
    </location>
</feature>
<keyword evidence="2" id="KW-0813">Transport</keyword>